<feature type="chain" id="PRO_5028376269" evidence="3">
    <location>
        <begin position="19"/>
        <end position="625"/>
    </location>
</feature>
<accession>A0A6V8QVL0</accession>
<protein>
    <submittedName>
        <fullName evidence="6">Putative hydrolase Mb2247c</fullName>
    </submittedName>
</protein>
<reference evidence="6 7" key="1">
    <citation type="submission" date="2020-07" db="EMBL/GenBank/DDBJ databases">
        <title>Trichoderma asperellum IC-1 whole genome shotgun sequence.</title>
        <authorList>
            <person name="Kanamasa S."/>
            <person name="Takahashi H."/>
        </authorList>
    </citation>
    <scope>NUCLEOTIDE SEQUENCE [LARGE SCALE GENOMIC DNA]</scope>
    <source>
        <strain evidence="6 7">IC-1</strain>
    </source>
</reference>
<comment type="caution">
    <text evidence="6">The sequence shown here is derived from an EMBL/GenBank/DDBJ whole genome shotgun (WGS) entry which is preliminary data.</text>
</comment>
<dbReference type="PANTHER" id="PTHR43248:SF25">
    <property type="entry name" value="AB HYDROLASE-1 DOMAIN-CONTAINING PROTEIN-RELATED"/>
    <property type="match status" value="1"/>
</dbReference>
<keyword evidence="3" id="KW-0732">Signal</keyword>
<dbReference type="Gene3D" id="3.40.50.1820">
    <property type="entry name" value="alpha/beta hydrolase"/>
    <property type="match status" value="1"/>
</dbReference>
<feature type="domain" description="AB hydrolase-1" evidence="4">
    <location>
        <begin position="94"/>
        <end position="319"/>
    </location>
</feature>
<evidence type="ECO:0000313" key="6">
    <source>
        <dbReference type="EMBL" id="GFP54493.1"/>
    </source>
</evidence>
<evidence type="ECO:0000259" key="4">
    <source>
        <dbReference type="Pfam" id="PF00561"/>
    </source>
</evidence>
<gene>
    <name evidence="6" type="ORF">TASIC1_0004011700</name>
</gene>
<dbReference type="InterPro" id="IPR051601">
    <property type="entry name" value="Serine_prot/Carboxylest_S33"/>
</dbReference>
<dbReference type="PANTHER" id="PTHR43248">
    <property type="entry name" value="2-SUCCINYL-6-HYDROXY-2,4-CYCLOHEXADIENE-1-CARBOXYLATE SYNTHASE"/>
    <property type="match status" value="1"/>
</dbReference>
<dbReference type="InterPro" id="IPR000073">
    <property type="entry name" value="AB_hydrolase_1"/>
</dbReference>
<dbReference type="AlphaFoldDB" id="A0A6V8QVL0"/>
<evidence type="ECO:0000256" key="3">
    <source>
        <dbReference type="SAM" id="SignalP"/>
    </source>
</evidence>
<dbReference type="Proteomes" id="UP000517252">
    <property type="component" value="Unassembled WGS sequence"/>
</dbReference>
<dbReference type="Pfam" id="PF00561">
    <property type="entry name" value="Abhydrolase_1"/>
    <property type="match status" value="1"/>
</dbReference>
<dbReference type="OrthoDB" id="425534at2759"/>
<evidence type="ECO:0000259" key="5">
    <source>
        <dbReference type="Pfam" id="PF08386"/>
    </source>
</evidence>
<evidence type="ECO:0000256" key="2">
    <source>
        <dbReference type="ARBA" id="ARBA00022801"/>
    </source>
</evidence>
<comment type="similarity">
    <text evidence="1">Belongs to the peptidase S33 family.</text>
</comment>
<sequence length="625" mass="69459">MLLLRLIQAALLAAAVTAATAPSPNSTSPIQEPDWASIVPSRELEYHDCYNGLKCARLSVPLDWRNASDNRLTHIAMVKLPAAVPDDDATFGGTVIINPGGPGLSGVSYLVERGANVQKLLVDIPGTRHYEVVSFDPRGIGRTTPTVNCFRSNELTRMAWTLENHAKGPLSSGPAISYGLGLWRFHYSRCQQEDSMRGPDEEAMKFVNTPSVARDMVEIVDKIDELRKREAAKMQKPPQKKSEDKNPTVARIQYIGWSYGSILGNYFASMFPGRVGRMVLDGVMDPRDYATGSGWVSNTQDADKLLEEFWKTCYAAGARLCPFYKTDNNWKAAQQRFYKWVSHLDDYPAATKSPSGGLLALRGEDVRRIVANALYSPLQHFRPLALALYEGMKGNPTRLFKWTDAEMPKMEDAARRGTQNVSTTTPAAVKEEQVMAVLCTDGQDISGRQVDFWQDNVSDQRKQSKLLGYLWAAIRFSCSAWQLRPSWEFRGPFRSPAHSVSLETDRPAAPLLFLSTLLDPVTPLRVAKLAAKSHVGSVVVTQKSLGHTAWGSAPSKCTWTIVSKYLLTGVMPETGTVCEEDCGPWDEKCNAFEVAQKFDVDERAWRAMFDAKEPSRLRQVPLGLE</sequence>
<organism evidence="6 7">
    <name type="scientific">Trichoderma asperellum</name>
    <name type="common">Filamentous fungus</name>
    <dbReference type="NCBI Taxonomy" id="101201"/>
    <lineage>
        <taxon>Eukaryota</taxon>
        <taxon>Fungi</taxon>
        <taxon>Dikarya</taxon>
        <taxon>Ascomycota</taxon>
        <taxon>Pezizomycotina</taxon>
        <taxon>Sordariomycetes</taxon>
        <taxon>Hypocreomycetidae</taxon>
        <taxon>Hypocreales</taxon>
        <taxon>Hypocreaceae</taxon>
        <taxon>Trichoderma</taxon>
    </lineage>
</organism>
<keyword evidence="2 6" id="KW-0378">Hydrolase</keyword>
<evidence type="ECO:0000313" key="7">
    <source>
        <dbReference type="Proteomes" id="UP000517252"/>
    </source>
</evidence>
<dbReference type="GO" id="GO:0016787">
    <property type="term" value="F:hydrolase activity"/>
    <property type="evidence" value="ECO:0007669"/>
    <property type="project" value="UniProtKB-KW"/>
</dbReference>
<proteinExistence type="inferred from homology"/>
<dbReference type="InterPro" id="IPR029058">
    <property type="entry name" value="AB_hydrolase_fold"/>
</dbReference>
<dbReference type="Pfam" id="PF08386">
    <property type="entry name" value="Abhydrolase_4"/>
    <property type="match status" value="1"/>
</dbReference>
<dbReference type="InterPro" id="IPR013595">
    <property type="entry name" value="Pept_S33_TAP-like_C"/>
</dbReference>
<feature type="signal peptide" evidence="3">
    <location>
        <begin position="1"/>
        <end position="18"/>
    </location>
</feature>
<dbReference type="EMBL" id="BLZH01000004">
    <property type="protein sequence ID" value="GFP54493.1"/>
    <property type="molecule type" value="Genomic_DNA"/>
</dbReference>
<name>A0A6V8QVL0_TRIAP</name>
<evidence type="ECO:0000256" key="1">
    <source>
        <dbReference type="ARBA" id="ARBA00010088"/>
    </source>
</evidence>
<dbReference type="SUPFAM" id="SSF53474">
    <property type="entry name" value="alpha/beta-Hydrolases"/>
    <property type="match status" value="1"/>
</dbReference>
<feature type="domain" description="Peptidase S33 tripeptidyl aminopeptidase-like C-terminal" evidence="5">
    <location>
        <begin position="467"/>
        <end position="578"/>
    </location>
</feature>